<feature type="compositionally biased region" description="Low complexity" evidence="6">
    <location>
        <begin position="1695"/>
        <end position="1705"/>
    </location>
</feature>
<dbReference type="PANTHER" id="PTHR24403:SF67">
    <property type="entry name" value="FI01116P-RELATED"/>
    <property type="match status" value="1"/>
</dbReference>
<dbReference type="SMART" id="SM00355">
    <property type="entry name" value="ZnF_C2H2"/>
    <property type="match status" value="19"/>
</dbReference>
<dbReference type="InterPro" id="IPR013087">
    <property type="entry name" value="Znf_C2H2_type"/>
</dbReference>
<protein>
    <recommendedName>
        <fullName evidence="7">C2H2-type domain-containing protein</fullName>
    </recommendedName>
</protein>
<comment type="caution">
    <text evidence="8">The sequence shown here is derived from an EMBL/GenBank/DDBJ whole genome shotgun (WGS) entry which is preliminary data.</text>
</comment>
<feature type="region of interest" description="Disordered" evidence="6">
    <location>
        <begin position="900"/>
        <end position="978"/>
    </location>
</feature>
<keyword evidence="9" id="KW-1185">Reference proteome</keyword>
<reference evidence="8" key="1">
    <citation type="submission" date="2022-03" db="EMBL/GenBank/DDBJ databases">
        <authorList>
            <person name="Sayadi A."/>
        </authorList>
    </citation>
    <scope>NUCLEOTIDE SEQUENCE</scope>
</reference>
<feature type="compositionally biased region" description="Low complexity" evidence="6">
    <location>
        <begin position="947"/>
        <end position="962"/>
    </location>
</feature>
<evidence type="ECO:0000256" key="5">
    <source>
        <dbReference type="PROSITE-ProRule" id="PRU00042"/>
    </source>
</evidence>
<evidence type="ECO:0000256" key="1">
    <source>
        <dbReference type="ARBA" id="ARBA00022723"/>
    </source>
</evidence>
<dbReference type="Gene3D" id="3.30.160.60">
    <property type="entry name" value="Classic Zinc Finger"/>
    <property type="match status" value="5"/>
</dbReference>
<feature type="domain" description="C2H2-type" evidence="7">
    <location>
        <begin position="1638"/>
        <end position="1666"/>
    </location>
</feature>
<feature type="compositionally biased region" description="Low complexity" evidence="6">
    <location>
        <begin position="782"/>
        <end position="794"/>
    </location>
</feature>
<evidence type="ECO:0000256" key="4">
    <source>
        <dbReference type="ARBA" id="ARBA00022833"/>
    </source>
</evidence>
<feature type="compositionally biased region" description="Low complexity" evidence="6">
    <location>
        <begin position="304"/>
        <end position="313"/>
    </location>
</feature>
<evidence type="ECO:0000256" key="6">
    <source>
        <dbReference type="SAM" id="MobiDB-lite"/>
    </source>
</evidence>
<name>A0A9P0KAX5_ACAOB</name>
<feature type="domain" description="C2H2-type" evidence="7">
    <location>
        <begin position="732"/>
        <end position="760"/>
    </location>
</feature>
<keyword evidence="4" id="KW-0862">Zinc</keyword>
<evidence type="ECO:0000259" key="7">
    <source>
        <dbReference type="PROSITE" id="PS50157"/>
    </source>
</evidence>
<dbReference type="GO" id="GO:0008270">
    <property type="term" value="F:zinc ion binding"/>
    <property type="evidence" value="ECO:0007669"/>
    <property type="project" value="UniProtKB-KW"/>
</dbReference>
<feature type="region of interest" description="Disordered" evidence="6">
    <location>
        <begin position="771"/>
        <end position="799"/>
    </location>
</feature>
<feature type="domain" description="C2H2-type" evidence="7">
    <location>
        <begin position="579"/>
        <end position="606"/>
    </location>
</feature>
<sequence length="1810" mass="201346">MLCQCQYRDCSLQMNFADIPGHWRHYHRVAELQCGYCRTSESVHRVMYTHLAISHQNQPPDVYVRLRSGTPNPMGPGFFGYTNEAFKILRRRKTMPNLYPELMKPSEQLKNNQPTANSIKLDQSLFEPKLQIFPKSATRNFSKLSSGAGNFFVMPKMSSSTVKEATQAVAPCPTAVVSPPFIQLVQMTSVAATNVISVGQPTFTSVLSKAGTATSASTASTPGIVKVISANLSPVMEATGSKLPAIAPKLQAVTSTAGSANSLQSASTQVGTVFVTPVVTASGTSLISPQVMVSSFPSISDSVSSSAQSSLSSRTTEEDEDGGVAPLEQVILGTTADDTSGDASALSEDAADPLSVSVDPLASAGDPLNTSADPLDINETSESAIVRDGFSSDDEADASSTSKDMANEKEVTGLLGYQLYRCAFCDFSASNQDSFRNHQISSTDCRAVTEIDSPFMAQLRLFECVHCGKRLRTASKLTEHINDHGNLKYTCALCDEKSATVHKAKMHMKSRHNVAQTLLSQVQFDKDGVYVLKPKLLSAIPLIEQPSDASTFTPQKEEITFLPQDIDVIPHRSIFSTEVRCGVCSYSTKVRTNLLRHLQFHQQEKEVPTTAPVNPVPCLEKNEKMFDKMVNLAGSSHANSSRMGGASGKSSEVKAEEAVPEFVPSHHRYACCADACNYICPEEGNLRHHIDALHADEAALKCRCTHCGVDLGAGADADAILRHLKLHGRQLYRCSRCDFVHNQRHKVERHVADVHAGEITAKVVVVRNMESEPVDSDTSQPSTSSAGAGTATSSKPSKPWRPWRCCFCKYRCQNEDSMRQHCMEKHDVDCQYKCALCSFKTNDKSAFQQHFAADHDNRPIDTVCVYVYLEDQPKEQEQNPEFDTTPLWQRDRPRVRHIRGILFDESSPPSSKSKKGSKTSSAPVTPDTSQPGPSTSRCSTPLSKGLTTPSKTSKSPTKPCKSISRQQSLTEQETTRTNLDSSIDAVVAAASAKSTSDASSRLSDKVTDIIEKCTNEIAKERDDETKFVLAKISEEQKDTGVIVIHDEDYEPTEKTDAPASTFISIKNEEDLIDSNFVARRPIKRRASQSLATDSSKMSKSDVIDLVSCEDDDYSDKSLKETFGEFGLPLHKQLKCPVCGKFKSKRISDFIFHMYKEKKIYRFKCLVCGDESITYRYMYKHVLEHTKSIEGVDEKISPLPSNPRMEAWLQLLINYQTSIICKYLQQVQCAQSMLHKIAKCQTCEKWFKSEAERNEHTMFHWSLLPYKCDMCQYSSYSKNYVEKHLETVHRSSSDNVIRCAPTISLDLQYNDGLHMDEVKANEKSHVIVLDSPKPLLKTESRDVLPKDTAPKDLDLNSVSTETVDKWIQQLQEVVQSKGAENTSASESTQFGVQNREEEQPKEVSVIRNNSQMELIIDPDKFKALFDTAPIGESDLTDPLEIDEPAPTPADLMAVSKTSEAVVPIIGDAYCCETCVFMSDSETVTEQHIRDVHFGHGKLKVLNTLKCEENSNDYVACQWCDEAGDEIRIRKHFMQAHPGRKFNIYRFSCAYCPRKFLQMAGLKMHSQRVHMQYPIRYESVKEKLVGWDFNLSAATKRLRHVTYPKQTKRYQCPMCSYCRVCGPEFLNNVRSHLRTHFKLFKCVMCDEIFSRRAEASEHQRKFHPQMPESIKTEVSEAMHEVWQSVVSTAEVVDISLPATTTSSPAPADAGLQEEDSSSASSSTFGRNVAKKSTSTPHQRSEAEVEPPAVEMDPYSYYGTEEEPLFLHNIKTKVELNGVYMDISADKLARIFDLGACVLVEDCKHLLPADQIS</sequence>
<dbReference type="Proteomes" id="UP001152888">
    <property type="component" value="Unassembled WGS sequence"/>
</dbReference>
<feature type="compositionally biased region" description="Polar residues" evidence="6">
    <location>
        <begin position="963"/>
        <end position="978"/>
    </location>
</feature>
<feature type="region of interest" description="Disordered" evidence="6">
    <location>
        <begin position="1695"/>
        <end position="1746"/>
    </location>
</feature>
<keyword evidence="1" id="KW-0479">Metal-binding</keyword>
<accession>A0A9P0KAX5</accession>
<evidence type="ECO:0000256" key="3">
    <source>
        <dbReference type="ARBA" id="ARBA00022771"/>
    </source>
</evidence>
<feature type="compositionally biased region" description="Polar residues" evidence="6">
    <location>
        <begin position="922"/>
        <end position="946"/>
    </location>
</feature>
<feature type="compositionally biased region" description="Polar residues" evidence="6">
    <location>
        <begin position="1375"/>
        <end position="1391"/>
    </location>
</feature>
<dbReference type="InterPro" id="IPR036236">
    <property type="entry name" value="Znf_C2H2_sf"/>
</dbReference>
<feature type="domain" description="C2H2-type" evidence="7">
    <location>
        <begin position="1545"/>
        <end position="1568"/>
    </location>
</feature>
<dbReference type="GO" id="GO:0010468">
    <property type="term" value="P:regulation of gene expression"/>
    <property type="evidence" value="ECO:0007669"/>
    <property type="project" value="TreeGrafter"/>
</dbReference>
<dbReference type="InterPro" id="IPR050688">
    <property type="entry name" value="Zinc_finger/UBP_domain"/>
</dbReference>
<dbReference type="SUPFAM" id="SSF57667">
    <property type="entry name" value="beta-beta-alpha zinc fingers"/>
    <property type="match status" value="1"/>
</dbReference>
<organism evidence="8 9">
    <name type="scientific">Acanthoscelides obtectus</name>
    <name type="common">Bean weevil</name>
    <name type="synonym">Bruchus obtectus</name>
    <dbReference type="NCBI Taxonomy" id="200917"/>
    <lineage>
        <taxon>Eukaryota</taxon>
        <taxon>Metazoa</taxon>
        <taxon>Ecdysozoa</taxon>
        <taxon>Arthropoda</taxon>
        <taxon>Hexapoda</taxon>
        <taxon>Insecta</taxon>
        <taxon>Pterygota</taxon>
        <taxon>Neoptera</taxon>
        <taxon>Endopterygota</taxon>
        <taxon>Coleoptera</taxon>
        <taxon>Polyphaga</taxon>
        <taxon>Cucujiformia</taxon>
        <taxon>Chrysomeloidea</taxon>
        <taxon>Chrysomelidae</taxon>
        <taxon>Bruchinae</taxon>
        <taxon>Bruchini</taxon>
        <taxon>Acanthoscelides</taxon>
    </lineage>
</organism>
<feature type="region of interest" description="Disordered" evidence="6">
    <location>
        <begin position="304"/>
        <end position="325"/>
    </location>
</feature>
<proteinExistence type="predicted"/>
<evidence type="ECO:0000313" key="9">
    <source>
        <dbReference type="Proteomes" id="UP001152888"/>
    </source>
</evidence>
<dbReference type="PANTHER" id="PTHR24403">
    <property type="entry name" value="ZINC FINGER PROTEIN"/>
    <property type="match status" value="1"/>
</dbReference>
<keyword evidence="2" id="KW-0677">Repeat</keyword>
<dbReference type="GO" id="GO:0005634">
    <property type="term" value="C:nucleus"/>
    <property type="evidence" value="ECO:0007669"/>
    <property type="project" value="TreeGrafter"/>
</dbReference>
<dbReference type="PROSITE" id="PS50157">
    <property type="entry name" value="ZINC_FINGER_C2H2_2"/>
    <property type="match status" value="5"/>
</dbReference>
<gene>
    <name evidence="8" type="ORF">ACAOBT_LOCUS9480</name>
</gene>
<keyword evidence="3 5" id="KW-0863">Zinc-finger</keyword>
<dbReference type="EMBL" id="CAKOFQ010006786">
    <property type="protein sequence ID" value="CAH1971544.1"/>
    <property type="molecule type" value="Genomic_DNA"/>
</dbReference>
<evidence type="ECO:0000256" key="2">
    <source>
        <dbReference type="ARBA" id="ARBA00022737"/>
    </source>
</evidence>
<dbReference type="OrthoDB" id="4737882at2759"/>
<dbReference type="PROSITE" id="PS00028">
    <property type="entry name" value="ZINC_FINGER_C2H2_1"/>
    <property type="match status" value="5"/>
</dbReference>
<evidence type="ECO:0000313" key="8">
    <source>
        <dbReference type="EMBL" id="CAH1971544.1"/>
    </source>
</evidence>
<feature type="domain" description="C2H2-type" evidence="7">
    <location>
        <begin position="462"/>
        <end position="489"/>
    </location>
</feature>
<feature type="region of interest" description="Disordered" evidence="6">
    <location>
        <begin position="1375"/>
        <end position="1401"/>
    </location>
</feature>